<dbReference type="RefSeq" id="WP_110885141.1">
    <property type="nucleotide sequence ID" value="NZ_QJSX01000001.1"/>
</dbReference>
<name>A0A318SB76_9DEIO</name>
<keyword evidence="2" id="KW-1185">Reference proteome</keyword>
<evidence type="ECO:0008006" key="3">
    <source>
        <dbReference type="Google" id="ProtNLM"/>
    </source>
</evidence>
<dbReference type="InterPro" id="IPR011990">
    <property type="entry name" value="TPR-like_helical_dom_sf"/>
</dbReference>
<accession>A0A318SB76</accession>
<evidence type="ECO:0000313" key="1">
    <source>
        <dbReference type="EMBL" id="PYE56680.1"/>
    </source>
</evidence>
<protein>
    <recommendedName>
        <fullName evidence="3">AAA ATPase-like protein</fullName>
    </recommendedName>
</protein>
<organism evidence="1 2">
    <name type="scientific">Deinococcus yavapaiensis KR-236</name>
    <dbReference type="NCBI Taxonomy" id="694435"/>
    <lineage>
        <taxon>Bacteria</taxon>
        <taxon>Thermotogati</taxon>
        <taxon>Deinococcota</taxon>
        <taxon>Deinococci</taxon>
        <taxon>Deinococcales</taxon>
        <taxon>Deinococcaceae</taxon>
        <taxon>Deinococcus</taxon>
    </lineage>
</organism>
<gene>
    <name evidence="1" type="ORF">DES52_101485</name>
</gene>
<dbReference type="SUPFAM" id="SSF48452">
    <property type="entry name" value="TPR-like"/>
    <property type="match status" value="2"/>
</dbReference>
<evidence type="ECO:0000313" key="2">
    <source>
        <dbReference type="Proteomes" id="UP000248326"/>
    </source>
</evidence>
<dbReference type="OrthoDB" id="51899at2"/>
<proteinExistence type="predicted"/>
<dbReference type="SUPFAM" id="SSF52540">
    <property type="entry name" value="P-loop containing nucleoside triphosphate hydrolases"/>
    <property type="match status" value="1"/>
</dbReference>
<comment type="caution">
    <text evidence="1">The sequence shown here is derived from an EMBL/GenBank/DDBJ whole genome shotgun (WGS) entry which is preliminary data.</text>
</comment>
<dbReference type="AlphaFoldDB" id="A0A318SB76"/>
<dbReference type="Gene3D" id="1.25.40.10">
    <property type="entry name" value="Tetratricopeptide repeat domain"/>
    <property type="match status" value="1"/>
</dbReference>
<sequence>MHRPNWLELLDPLRARGTASLRFLERAMSERGANPHAVRNLVYRGVGSDRDRKVLFDVIRVLYREEGLPEPSAPSEHDPPSELSLLGREKRRAYRQFMAALRAGRTARLVVTGKPGTGKTLLLETIQRDLARVRGAPTVTRLLLSAEVAPALLALGGTSLQRLHPGLPFSVQAELQAAAAREVRANFRGVVLLRVTSGVLQGTPPRDSNGSATSLGAWVGRHLFANVADDVSLLLALEDPADVPTNVRCDVVALKTPQAAEARRFLLERTALGPREADDVVRAAGRNLDRLALLAAVHGLQGSTDDVAVRRILADSDVRALLTALAATLGEGETSVRRDVLEGALDAPIGRLPPHARALLQEVSVDEPRPVSRELLPAVADFLDAAEVRAAHARAACVYARLEREGHASASGQRLRHLIGAQAWSDVAAFMSEHEGRADLVAGVWTSVRGAAESADVERLARAVVGGYVALGRYDHPDAHEALRVLLESQDVETRAWARLKLAESAVDRGAFDAAAAQLGTADVRTVLSSDVTSGELQADAALVRAALARWRGDASGAAAACEDALSAASGAQLGRAHLWRGLVAKDGGRWDDALRDLTVVTASDPLLRARARYQEGDLRLRLGQAVAAERALTEALDVLMREDAPPEECARVGARLATALRRLGRVTQAHERLHASLALLRDADAVLTARVLSESVPVHLALGQPDEGLRVASEALAWLDRPTDRLAEAAYRTRRTRYRVALAYLTRGLRLPYLPPLPGATADNADLKIARRLFDEVLSTPAASADRERILRFDAHLSRALAEPDVYLAAESVDEALVLADHPYAEVQARAARAEVRLRAGQVQGALSDVNRAHALLRRVAADGPPDPAVWATLLALESRALLADGAAPAETLRWLLDALNDVLLAPFRDGVLREAGRSLEDLGENIAERTLQELGVPCHLRDFRASDALRRLSAREP</sequence>
<reference evidence="1 2" key="1">
    <citation type="submission" date="2018-06" db="EMBL/GenBank/DDBJ databases">
        <title>Genomic Encyclopedia of Type Strains, Phase IV (KMG-IV): sequencing the most valuable type-strain genomes for metagenomic binning, comparative biology and taxonomic classification.</title>
        <authorList>
            <person name="Goeker M."/>
        </authorList>
    </citation>
    <scope>NUCLEOTIDE SEQUENCE [LARGE SCALE GENOMIC DNA]</scope>
    <source>
        <strain evidence="1 2">DSM 18048</strain>
    </source>
</reference>
<dbReference type="InterPro" id="IPR027417">
    <property type="entry name" value="P-loop_NTPase"/>
</dbReference>
<dbReference type="EMBL" id="QJSX01000001">
    <property type="protein sequence ID" value="PYE56680.1"/>
    <property type="molecule type" value="Genomic_DNA"/>
</dbReference>
<dbReference type="Proteomes" id="UP000248326">
    <property type="component" value="Unassembled WGS sequence"/>
</dbReference>